<dbReference type="AlphaFoldDB" id="A0A255YQY5"/>
<gene>
    <name evidence="2" type="ORF">CHU93_06145</name>
</gene>
<protein>
    <submittedName>
        <fullName evidence="2">Cro/Cl family transcriptional regulator</fullName>
    </submittedName>
</protein>
<dbReference type="RefSeq" id="WP_094473239.1">
    <property type="nucleotide sequence ID" value="NZ_NOXT01000098.1"/>
</dbReference>
<dbReference type="SMART" id="SM00530">
    <property type="entry name" value="HTH_XRE"/>
    <property type="match status" value="1"/>
</dbReference>
<dbReference type="Gene3D" id="1.10.260.40">
    <property type="entry name" value="lambda repressor-like DNA-binding domains"/>
    <property type="match status" value="1"/>
</dbReference>
<keyword evidence="3" id="KW-1185">Reference proteome</keyword>
<dbReference type="InterPro" id="IPR001387">
    <property type="entry name" value="Cro/C1-type_HTH"/>
</dbReference>
<dbReference type="EMBL" id="NOXT01000098">
    <property type="protein sequence ID" value="OYQ30840.1"/>
    <property type="molecule type" value="Genomic_DNA"/>
</dbReference>
<evidence type="ECO:0000259" key="1">
    <source>
        <dbReference type="PROSITE" id="PS50943"/>
    </source>
</evidence>
<evidence type="ECO:0000313" key="2">
    <source>
        <dbReference type="EMBL" id="OYQ30840.1"/>
    </source>
</evidence>
<proteinExistence type="predicted"/>
<dbReference type="CDD" id="cd00093">
    <property type="entry name" value="HTH_XRE"/>
    <property type="match status" value="1"/>
</dbReference>
<dbReference type="PANTHER" id="PTHR37301:SF1">
    <property type="entry name" value="DNA-BINDING PROTEIN"/>
    <property type="match status" value="1"/>
</dbReference>
<dbReference type="PROSITE" id="PS50943">
    <property type="entry name" value="HTH_CROC1"/>
    <property type="match status" value="1"/>
</dbReference>
<reference evidence="2 3" key="1">
    <citation type="submission" date="2017-07" db="EMBL/GenBank/DDBJ databases">
        <title>Sandarakinorhabdus cyanobacteriorum sp. nov., a novel bacterium isolated from cyanobacterial aggregates in a eutrophic lake.</title>
        <authorList>
            <person name="Cai H."/>
        </authorList>
    </citation>
    <scope>NUCLEOTIDE SEQUENCE [LARGE SCALE GENOMIC DNA]</scope>
    <source>
        <strain evidence="2 3">TH057</strain>
    </source>
</reference>
<dbReference type="SUPFAM" id="SSF47413">
    <property type="entry name" value="lambda repressor-like DNA-binding domains"/>
    <property type="match status" value="1"/>
</dbReference>
<dbReference type="OrthoDB" id="9805309at2"/>
<comment type="caution">
    <text evidence="2">The sequence shown here is derived from an EMBL/GenBank/DDBJ whole genome shotgun (WGS) entry which is preliminary data.</text>
</comment>
<dbReference type="Pfam" id="PF13443">
    <property type="entry name" value="HTH_26"/>
    <property type="match status" value="1"/>
</dbReference>
<feature type="domain" description="HTH cro/C1-type" evidence="1">
    <location>
        <begin position="13"/>
        <end position="62"/>
    </location>
</feature>
<dbReference type="Proteomes" id="UP000216991">
    <property type="component" value="Unassembled WGS sequence"/>
</dbReference>
<dbReference type="PANTHER" id="PTHR37301">
    <property type="entry name" value="DNA-BINDING PROTEIN-RELATED"/>
    <property type="match status" value="1"/>
</dbReference>
<dbReference type="InterPro" id="IPR010982">
    <property type="entry name" value="Lambda_DNA-bd_dom_sf"/>
</dbReference>
<dbReference type="GO" id="GO:0003677">
    <property type="term" value="F:DNA binding"/>
    <property type="evidence" value="ECO:0007669"/>
    <property type="project" value="InterPro"/>
</dbReference>
<name>A0A255YQY5_9SPHN</name>
<evidence type="ECO:0000313" key="3">
    <source>
        <dbReference type="Proteomes" id="UP000216991"/>
    </source>
</evidence>
<sequence length="74" mass="7976">MAIIVTLDVMLARRKLKARDVAAAIGMAETNLSLLKSGKVKGVRFDTLAKLCRVLDCQPGDLLEFDASGPDETD</sequence>
<accession>A0A255YQY5</accession>
<organism evidence="2 3">
    <name type="scientific">Sandarakinorhabdus cyanobacteriorum</name>
    <dbReference type="NCBI Taxonomy" id="1981098"/>
    <lineage>
        <taxon>Bacteria</taxon>
        <taxon>Pseudomonadati</taxon>
        <taxon>Pseudomonadota</taxon>
        <taxon>Alphaproteobacteria</taxon>
        <taxon>Sphingomonadales</taxon>
        <taxon>Sphingosinicellaceae</taxon>
        <taxon>Sandarakinorhabdus</taxon>
    </lineage>
</organism>